<feature type="compositionally biased region" description="Basic and acidic residues" evidence="1">
    <location>
        <begin position="58"/>
        <end position="67"/>
    </location>
</feature>
<evidence type="ECO:0000313" key="2">
    <source>
        <dbReference type="EMBL" id="KAF3601680.1"/>
    </source>
</evidence>
<accession>A0A8S9SNU3</accession>
<feature type="region of interest" description="Disordered" evidence="1">
    <location>
        <begin position="49"/>
        <end position="77"/>
    </location>
</feature>
<dbReference type="AlphaFoldDB" id="A0A8S9SNU3"/>
<feature type="region of interest" description="Disordered" evidence="1">
    <location>
        <begin position="1"/>
        <end position="28"/>
    </location>
</feature>
<gene>
    <name evidence="2" type="ORF">F2Q69_00034852</name>
</gene>
<feature type="compositionally biased region" description="Basic and acidic residues" evidence="1">
    <location>
        <begin position="14"/>
        <end position="27"/>
    </location>
</feature>
<dbReference type="Proteomes" id="UP000712600">
    <property type="component" value="Unassembled WGS sequence"/>
</dbReference>
<protein>
    <submittedName>
        <fullName evidence="2">Uncharacterized protein</fullName>
    </submittedName>
</protein>
<comment type="caution">
    <text evidence="2">The sequence shown here is derived from an EMBL/GenBank/DDBJ whole genome shotgun (WGS) entry which is preliminary data.</text>
</comment>
<name>A0A8S9SNU3_BRACR</name>
<dbReference type="EMBL" id="QGKX02000004">
    <property type="protein sequence ID" value="KAF3601680.1"/>
    <property type="molecule type" value="Genomic_DNA"/>
</dbReference>
<reference evidence="2" key="1">
    <citation type="submission" date="2019-12" db="EMBL/GenBank/DDBJ databases">
        <title>Genome sequencing and annotation of Brassica cretica.</title>
        <authorList>
            <person name="Studholme D.J."/>
            <person name="Sarris P."/>
        </authorList>
    </citation>
    <scope>NUCLEOTIDE SEQUENCE</scope>
    <source>
        <strain evidence="2">PFS-109/04</strain>
        <tissue evidence="2">Leaf</tissue>
    </source>
</reference>
<evidence type="ECO:0000256" key="1">
    <source>
        <dbReference type="SAM" id="MobiDB-lite"/>
    </source>
</evidence>
<organism evidence="2 3">
    <name type="scientific">Brassica cretica</name>
    <name type="common">Mustard</name>
    <dbReference type="NCBI Taxonomy" id="69181"/>
    <lineage>
        <taxon>Eukaryota</taxon>
        <taxon>Viridiplantae</taxon>
        <taxon>Streptophyta</taxon>
        <taxon>Embryophyta</taxon>
        <taxon>Tracheophyta</taxon>
        <taxon>Spermatophyta</taxon>
        <taxon>Magnoliopsida</taxon>
        <taxon>eudicotyledons</taxon>
        <taxon>Gunneridae</taxon>
        <taxon>Pentapetalae</taxon>
        <taxon>rosids</taxon>
        <taxon>malvids</taxon>
        <taxon>Brassicales</taxon>
        <taxon>Brassicaceae</taxon>
        <taxon>Brassiceae</taxon>
        <taxon>Brassica</taxon>
    </lineage>
</organism>
<evidence type="ECO:0000313" key="3">
    <source>
        <dbReference type="Proteomes" id="UP000712600"/>
    </source>
</evidence>
<sequence>MRGVRGLSSQLPRAPREKGVSDLEATGKDLQLPRDSIINTSTKKYITMMQTHSTSSHRQHEEESTDRRCRRSGRGTGDCCLQPSKPKTVYVGPEYDPQVTYR</sequence>
<proteinExistence type="predicted"/>